<dbReference type="SUPFAM" id="SSF54928">
    <property type="entry name" value="RNA-binding domain, RBD"/>
    <property type="match status" value="1"/>
</dbReference>
<dbReference type="PANTHER" id="PTHR19965:SF82">
    <property type="entry name" value="THO COMPLEX SUBUNIT 4"/>
    <property type="match status" value="1"/>
</dbReference>
<evidence type="ECO:0000256" key="3">
    <source>
        <dbReference type="SAM" id="MobiDB-lite"/>
    </source>
</evidence>
<dbReference type="RefSeq" id="XP_025357556.1">
    <property type="nucleotide sequence ID" value="XM_025500260.1"/>
</dbReference>
<dbReference type="InterPro" id="IPR051229">
    <property type="entry name" value="ALYREF_mRNA_export"/>
</dbReference>
<evidence type="ECO:0000256" key="2">
    <source>
        <dbReference type="PROSITE-ProRule" id="PRU00176"/>
    </source>
</evidence>
<evidence type="ECO:0000313" key="6">
    <source>
        <dbReference type="Proteomes" id="UP000245771"/>
    </source>
</evidence>
<dbReference type="GeneID" id="37022041"/>
<dbReference type="SMART" id="SM01218">
    <property type="entry name" value="FoP_duplication"/>
    <property type="match status" value="1"/>
</dbReference>
<dbReference type="PROSITE" id="PS50102">
    <property type="entry name" value="RRM"/>
    <property type="match status" value="1"/>
</dbReference>
<name>A0A316VJ55_9BASI</name>
<dbReference type="Gene3D" id="3.30.70.330">
    <property type="match status" value="1"/>
</dbReference>
<dbReference type="CDD" id="cd12418">
    <property type="entry name" value="RRM_Aly_REF_like"/>
    <property type="match status" value="1"/>
</dbReference>
<dbReference type="STRING" id="1280837.A0A316VJ55"/>
<dbReference type="EMBL" id="KZ819602">
    <property type="protein sequence ID" value="PWN37254.1"/>
    <property type="molecule type" value="Genomic_DNA"/>
</dbReference>
<keyword evidence="1 2" id="KW-0694">RNA-binding</keyword>
<dbReference type="Proteomes" id="UP000245771">
    <property type="component" value="Unassembled WGS sequence"/>
</dbReference>
<dbReference type="InterPro" id="IPR012677">
    <property type="entry name" value="Nucleotide-bd_a/b_plait_sf"/>
</dbReference>
<feature type="compositionally biased region" description="Basic and acidic residues" evidence="3">
    <location>
        <begin position="8"/>
        <end position="55"/>
    </location>
</feature>
<dbReference type="GO" id="GO:0003729">
    <property type="term" value="F:mRNA binding"/>
    <property type="evidence" value="ECO:0007669"/>
    <property type="project" value="TreeGrafter"/>
</dbReference>
<feature type="domain" description="RRM" evidence="4">
    <location>
        <begin position="68"/>
        <end position="145"/>
    </location>
</feature>
<evidence type="ECO:0000256" key="1">
    <source>
        <dbReference type="ARBA" id="ARBA00022884"/>
    </source>
</evidence>
<keyword evidence="6" id="KW-1185">Reference proteome</keyword>
<sequence>MSGSFNRGTRDTSRQTDRNARSSPYLRHDSRADQDKWKHDKYNQRDERLGNRIESRGNSSSIANTPSAKLIVKGLHYEIGNDELMEIFQRIGPIAKASVRYDRTGRSVGVATVIYADQKDAIRAKQEYDGANAKGHPLSISFEPMREDRIAQSGSSGGKGLLERLQGGGSELSARIGGTTGSQRGVPPPNAPKGPASEASSHPQQSRQRGGRGGRGFSRGGGRGGRRTKGPAPTSDSLDAELDDFMKNTSGSNGSMHAPPSQDVEMK</sequence>
<organism evidence="5 6">
    <name type="scientific">Meira miltonrushii</name>
    <dbReference type="NCBI Taxonomy" id="1280837"/>
    <lineage>
        <taxon>Eukaryota</taxon>
        <taxon>Fungi</taxon>
        <taxon>Dikarya</taxon>
        <taxon>Basidiomycota</taxon>
        <taxon>Ustilaginomycotina</taxon>
        <taxon>Exobasidiomycetes</taxon>
        <taxon>Exobasidiales</taxon>
        <taxon>Brachybasidiaceae</taxon>
        <taxon>Meira</taxon>
    </lineage>
</organism>
<dbReference type="SMART" id="SM00360">
    <property type="entry name" value="RRM"/>
    <property type="match status" value="1"/>
</dbReference>
<accession>A0A316VJ55</accession>
<protein>
    <submittedName>
        <fullName evidence="5">RNA-binding domain-containing protein</fullName>
    </submittedName>
</protein>
<dbReference type="AlphaFoldDB" id="A0A316VJ55"/>
<gene>
    <name evidence="5" type="ORF">FA14DRAFT_170129</name>
</gene>
<dbReference type="InterPro" id="IPR000504">
    <property type="entry name" value="RRM_dom"/>
</dbReference>
<dbReference type="OrthoDB" id="5382468at2759"/>
<reference evidence="5 6" key="1">
    <citation type="journal article" date="2018" name="Mol. Biol. Evol.">
        <title>Broad Genomic Sampling Reveals a Smut Pathogenic Ancestry of the Fungal Clade Ustilaginomycotina.</title>
        <authorList>
            <person name="Kijpornyongpan T."/>
            <person name="Mondo S.J."/>
            <person name="Barry K."/>
            <person name="Sandor L."/>
            <person name="Lee J."/>
            <person name="Lipzen A."/>
            <person name="Pangilinan J."/>
            <person name="LaButti K."/>
            <person name="Hainaut M."/>
            <person name="Henrissat B."/>
            <person name="Grigoriev I.V."/>
            <person name="Spatafora J.W."/>
            <person name="Aime M.C."/>
        </authorList>
    </citation>
    <scope>NUCLEOTIDE SEQUENCE [LARGE SCALE GENOMIC DNA]</scope>
    <source>
        <strain evidence="5 6">MCA 3882</strain>
    </source>
</reference>
<dbReference type="InParanoid" id="A0A316VJ55"/>
<proteinExistence type="predicted"/>
<feature type="region of interest" description="Disordered" evidence="3">
    <location>
        <begin position="171"/>
        <end position="267"/>
    </location>
</feature>
<dbReference type="Pfam" id="PF00076">
    <property type="entry name" value="RRM_1"/>
    <property type="match status" value="1"/>
</dbReference>
<dbReference type="InterPro" id="IPR025715">
    <property type="entry name" value="FoP_C"/>
</dbReference>
<evidence type="ECO:0000259" key="4">
    <source>
        <dbReference type="PROSITE" id="PS50102"/>
    </source>
</evidence>
<dbReference type="GO" id="GO:0005634">
    <property type="term" value="C:nucleus"/>
    <property type="evidence" value="ECO:0007669"/>
    <property type="project" value="TreeGrafter"/>
</dbReference>
<dbReference type="InterPro" id="IPR035979">
    <property type="entry name" value="RBD_domain_sf"/>
</dbReference>
<feature type="region of interest" description="Disordered" evidence="3">
    <location>
        <begin position="1"/>
        <end position="63"/>
    </location>
</feature>
<dbReference type="PANTHER" id="PTHR19965">
    <property type="entry name" value="RNA AND EXPORT FACTOR BINDING PROTEIN"/>
    <property type="match status" value="1"/>
</dbReference>
<evidence type="ECO:0000313" key="5">
    <source>
        <dbReference type="EMBL" id="PWN37254.1"/>
    </source>
</evidence>
<dbReference type="Pfam" id="PF13865">
    <property type="entry name" value="FoP_duplication"/>
    <property type="match status" value="1"/>
</dbReference>
<feature type="compositionally biased region" description="Gly residues" evidence="3">
    <location>
        <begin position="211"/>
        <end position="223"/>
    </location>
</feature>